<evidence type="ECO:0000313" key="2">
    <source>
        <dbReference type="EMBL" id="PNY22880.1"/>
    </source>
</evidence>
<dbReference type="OrthoDB" id="5395390at2759"/>
<feature type="compositionally biased region" description="Polar residues" evidence="1">
    <location>
        <begin position="114"/>
        <end position="123"/>
    </location>
</feature>
<keyword evidence="3" id="KW-1185">Reference proteome</keyword>
<feature type="compositionally biased region" description="Basic residues" evidence="1">
    <location>
        <begin position="138"/>
        <end position="153"/>
    </location>
</feature>
<feature type="compositionally biased region" description="Acidic residues" evidence="1">
    <location>
        <begin position="44"/>
        <end position="64"/>
    </location>
</feature>
<feature type="compositionally biased region" description="Basic residues" evidence="1">
    <location>
        <begin position="641"/>
        <end position="650"/>
    </location>
</feature>
<dbReference type="AlphaFoldDB" id="A0A2K3Q5K9"/>
<feature type="region of interest" description="Disordered" evidence="1">
    <location>
        <begin position="1"/>
        <end position="166"/>
    </location>
</feature>
<proteinExistence type="predicted"/>
<dbReference type="InterPro" id="IPR032675">
    <property type="entry name" value="LRR_dom_sf"/>
</dbReference>
<dbReference type="SUPFAM" id="SSF52047">
    <property type="entry name" value="RNI-like"/>
    <property type="match status" value="1"/>
</dbReference>
<reference evidence="2 3" key="1">
    <citation type="submission" date="2017-08" db="EMBL/GenBank/DDBJ databases">
        <title>Harnessing the power of phylogenomics to disentangle the directionality and signatures of interkingdom host jumping in the parasitic fungal genus Tolypocladium.</title>
        <authorList>
            <person name="Quandt C.A."/>
            <person name="Patterson W."/>
            <person name="Spatafora J.W."/>
        </authorList>
    </citation>
    <scope>NUCLEOTIDE SEQUENCE [LARGE SCALE GENOMIC DNA]</scope>
    <source>
        <strain evidence="2 3">CBS 113982</strain>
    </source>
</reference>
<dbReference type="STRING" id="45235.A0A2K3Q5K9"/>
<protein>
    <submittedName>
        <fullName evidence="2">Uncharacterized protein</fullName>
    </submittedName>
</protein>
<name>A0A2K3Q5K9_9HYPO</name>
<evidence type="ECO:0000313" key="3">
    <source>
        <dbReference type="Proteomes" id="UP000236621"/>
    </source>
</evidence>
<comment type="caution">
    <text evidence="2">The sequence shown here is derived from an EMBL/GenBank/DDBJ whole genome shotgun (WGS) entry which is preliminary data.</text>
</comment>
<gene>
    <name evidence="2" type="ORF">TCAP_07040</name>
</gene>
<feature type="compositionally biased region" description="Basic residues" evidence="1">
    <location>
        <begin position="18"/>
        <end position="40"/>
    </location>
</feature>
<feature type="compositionally biased region" description="Basic and acidic residues" evidence="1">
    <location>
        <begin position="602"/>
        <end position="613"/>
    </location>
</feature>
<dbReference type="Proteomes" id="UP000236621">
    <property type="component" value="Unassembled WGS sequence"/>
</dbReference>
<feature type="compositionally biased region" description="Acidic residues" evidence="1">
    <location>
        <begin position="656"/>
        <end position="676"/>
    </location>
</feature>
<feature type="region of interest" description="Disordered" evidence="1">
    <location>
        <begin position="718"/>
        <end position="741"/>
    </location>
</feature>
<sequence length="741" mass="83588">MAVTRNAGRPPKPQNANARRRNPSRTSRVPRSRTRARKRRFYDESSDSDSDSDSDPDLDGDGDGNGDSQSTDFSLGSEGGGADSALSRIGHTSPRQASSQRRSPRRSLRRGIGQNLTTKNPQTKAARGTPQRQTAGAKNRRNKRASPAKRRKLSPQADEQPTGTIPDWTDSRVSFDCWTDIFIYAARLSTTDGLSTGWLAHTATTCRALAEPALTALYRCPPVRTSLKAKRLASLLVRPPSDNFCNYRAKIEALHLNTQFVAPGALHTLIYTLGRLKELIIYTPMDQPPYRDLDKNVRWHYCREIFNALEPAGADKPFPTLLRSWEWSGRFIGGCVPTIESMAHTHQTPPFSQLTRLSLTNFQVPSLSNLLQQPNTEEGEMQAYDEDGVVIEAIAQAISQLANLNHLVFESSTVMNDRLFPLLPKNLVHLELINCWEVKSEDLAKFLRTHGSNLRTLTLLHNQSLDLGFLTDLSETCPNLRELHMNLMYYRHHDFFNDADPMYDQALLPSQVPKWPSSLRVINIENIRNWSVEAAEMCFHSLIDNAGNLTNLRHLSIKTMLDIPWQARATMRREWCEKMEKVFLRPLRGPKACATLCPPPGEEEHVTREDESHGLSTPPSRRSGRLAAHNQDSDSPVSRVKTLRHRRGKSLYREPDTDEDVMETSEPDDESGLADGDEPRRSGEQGELTIQGLCTTISIQVDNQKVREQQFGMEDFLDVDEDESEEEWDGDRDEDDAVVVF</sequence>
<accession>A0A2K3Q5K9</accession>
<dbReference type="PANTHER" id="PTHR34755">
    <property type="entry name" value="SERINE/ARGININE REPETITIVE MATRIX PROTEIN 3-RELATED"/>
    <property type="match status" value="1"/>
</dbReference>
<dbReference type="EMBL" id="NRSZ01001169">
    <property type="protein sequence ID" value="PNY22880.1"/>
    <property type="molecule type" value="Genomic_DNA"/>
</dbReference>
<organism evidence="2 3">
    <name type="scientific">Tolypocladium capitatum</name>
    <dbReference type="NCBI Taxonomy" id="45235"/>
    <lineage>
        <taxon>Eukaryota</taxon>
        <taxon>Fungi</taxon>
        <taxon>Dikarya</taxon>
        <taxon>Ascomycota</taxon>
        <taxon>Pezizomycotina</taxon>
        <taxon>Sordariomycetes</taxon>
        <taxon>Hypocreomycetidae</taxon>
        <taxon>Hypocreales</taxon>
        <taxon>Ophiocordycipitaceae</taxon>
        <taxon>Tolypocladium</taxon>
    </lineage>
</organism>
<dbReference type="PANTHER" id="PTHR34755:SF4">
    <property type="entry name" value="F-BOX DOMAIN-CONTAINING PROTEIN"/>
    <property type="match status" value="1"/>
</dbReference>
<evidence type="ECO:0000256" key="1">
    <source>
        <dbReference type="SAM" id="MobiDB-lite"/>
    </source>
</evidence>
<feature type="region of interest" description="Disordered" evidence="1">
    <location>
        <begin position="597"/>
        <end position="685"/>
    </location>
</feature>
<dbReference type="InterPro" id="IPR052109">
    <property type="entry name" value="SRRM_Domain-Containing"/>
</dbReference>
<dbReference type="Gene3D" id="3.80.10.10">
    <property type="entry name" value="Ribonuclease Inhibitor"/>
    <property type="match status" value="1"/>
</dbReference>